<evidence type="ECO:0000313" key="2">
    <source>
        <dbReference type="Proteomes" id="UP000548632"/>
    </source>
</evidence>
<keyword evidence="2" id="KW-1185">Reference proteome</keyword>
<dbReference type="EMBL" id="JABVCQ010000007">
    <property type="protein sequence ID" value="MBB1125444.1"/>
    <property type="molecule type" value="Genomic_DNA"/>
</dbReference>
<gene>
    <name evidence="1" type="ORF">HUK38_04265</name>
</gene>
<reference evidence="1 2" key="1">
    <citation type="journal article" date="2020" name="Arch. Microbiol.">
        <title>The genome sequence of the giant phototrophic gammaproteobacterium Thiospirillum jenense gives insight into its physiological properties and phylogenetic relationships.</title>
        <authorList>
            <person name="Imhoff J.F."/>
            <person name="Meyer T.E."/>
            <person name="Kyndt J.A."/>
        </authorList>
    </citation>
    <scope>NUCLEOTIDE SEQUENCE [LARGE SCALE GENOMIC DNA]</scope>
    <source>
        <strain evidence="1 2">DSM 216</strain>
    </source>
</reference>
<organism evidence="1 2">
    <name type="scientific">Thiospirillum jenense</name>
    <dbReference type="NCBI Taxonomy" id="1653858"/>
    <lineage>
        <taxon>Bacteria</taxon>
        <taxon>Pseudomonadati</taxon>
        <taxon>Pseudomonadota</taxon>
        <taxon>Gammaproteobacteria</taxon>
        <taxon>Chromatiales</taxon>
        <taxon>Chromatiaceae</taxon>
        <taxon>Thiospirillum</taxon>
    </lineage>
</organism>
<dbReference type="PANTHER" id="PTHR34235">
    <property type="entry name" value="SLR1203 PROTEIN-RELATED"/>
    <property type="match status" value="1"/>
</dbReference>
<dbReference type="PANTHER" id="PTHR34235:SF4">
    <property type="entry name" value="SLR0291 PROTEIN"/>
    <property type="match status" value="1"/>
</dbReference>
<accession>A0A839H925</accession>
<sequence>MQPHNYDDDVIAWANEQAQFLRSGRFDCLDIQHLADEIEDVGKSEQRELAHRMAVLLTHLLKWYYQPERRGASWARTIREQRRALTLRLKRTPSLKAMLRDPDWWEEMWADAVAAAIAETGLNIFPEHCAWTPNEILTPEWLPE</sequence>
<dbReference type="InterPro" id="IPR002636">
    <property type="entry name" value="DUF29"/>
</dbReference>
<dbReference type="AlphaFoldDB" id="A0A839H925"/>
<protein>
    <submittedName>
        <fullName evidence="1">DUF29 domain-containing protein</fullName>
    </submittedName>
</protein>
<dbReference type="Gene3D" id="1.20.1220.20">
    <property type="entry name" value="Uncharcterised protein PF01724"/>
    <property type="match status" value="1"/>
</dbReference>
<comment type="caution">
    <text evidence="1">The sequence shown here is derived from an EMBL/GenBank/DDBJ whole genome shotgun (WGS) entry which is preliminary data.</text>
</comment>
<proteinExistence type="predicted"/>
<name>A0A839H925_9GAMM</name>
<evidence type="ECO:0000313" key="1">
    <source>
        <dbReference type="EMBL" id="MBB1125444.1"/>
    </source>
</evidence>
<dbReference type="Proteomes" id="UP000548632">
    <property type="component" value="Unassembled WGS sequence"/>
</dbReference>
<dbReference type="Pfam" id="PF01724">
    <property type="entry name" value="DUF29"/>
    <property type="match status" value="1"/>
</dbReference>